<dbReference type="InterPro" id="IPR000086">
    <property type="entry name" value="NUDIX_hydrolase_dom"/>
</dbReference>
<dbReference type="PANTHER" id="PTHR43046:SF14">
    <property type="entry name" value="MUTT_NUDIX FAMILY PROTEIN"/>
    <property type="match status" value="1"/>
</dbReference>
<dbReference type="CDD" id="cd02883">
    <property type="entry name" value="NUDIX_Hydrolase"/>
    <property type="match status" value="1"/>
</dbReference>
<dbReference type="GO" id="GO:0016787">
    <property type="term" value="F:hydrolase activity"/>
    <property type="evidence" value="ECO:0007669"/>
    <property type="project" value="UniProtKB-KW"/>
</dbReference>
<dbReference type="PROSITE" id="PS51462">
    <property type="entry name" value="NUDIX"/>
    <property type="match status" value="1"/>
</dbReference>
<dbReference type="PANTHER" id="PTHR43046">
    <property type="entry name" value="GDP-MANNOSE MANNOSYL HYDROLASE"/>
    <property type="match status" value="1"/>
</dbReference>
<evidence type="ECO:0000256" key="1">
    <source>
        <dbReference type="ARBA" id="ARBA00001946"/>
    </source>
</evidence>
<dbReference type="EMBL" id="LYOS01000002">
    <property type="protein sequence ID" value="OFV68261.1"/>
    <property type="molecule type" value="Genomic_DNA"/>
</dbReference>
<dbReference type="InterPro" id="IPR015797">
    <property type="entry name" value="NUDIX_hydrolase-like_dom_sf"/>
</dbReference>
<dbReference type="SUPFAM" id="SSF55811">
    <property type="entry name" value="Nudix"/>
    <property type="match status" value="1"/>
</dbReference>
<comment type="caution">
    <text evidence="4">The sequence shown here is derived from an EMBL/GenBank/DDBJ whole genome shotgun (WGS) entry which is preliminary data.</text>
</comment>
<reference evidence="4" key="1">
    <citation type="submission" date="2016-05" db="EMBL/GenBank/DDBJ databases">
        <title>Microbial consortia oxidize butane by reversing methanogenesis.</title>
        <authorList>
            <person name="Laso-Perez R."/>
            <person name="Richter M."/>
            <person name="Wegener G."/>
            <person name="Musat F."/>
        </authorList>
    </citation>
    <scope>NUCLEOTIDE SEQUENCE [LARGE SCALE GENOMIC DNA]</scope>
    <source>
        <strain evidence="4">BOX2</strain>
    </source>
</reference>
<dbReference type="PRINTS" id="PR00502">
    <property type="entry name" value="NUDIXFAMILY"/>
</dbReference>
<feature type="domain" description="Nudix hydrolase" evidence="3">
    <location>
        <begin position="44"/>
        <end position="174"/>
    </location>
</feature>
<dbReference type="Proteomes" id="UP000186940">
    <property type="component" value="Unassembled WGS sequence"/>
</dbReference>
<organism evidence="4 5">
    <name type="scientific">Candidatus Syntropharchaeum caldarium</name>
    <dbReference type="NCBI Taxonomy" id="1838285"/>
    <lineage>
        <taxon>Archaea</taxon>
        <taxon>Methanobacteriati</taxon>
        <taxon>Methanobacteriota</taxon>
        <taxon>Stenosarchaea group</taxon>
        <taxon>Methanomicrobia</taxon>
        <taxon>Methanosarcinales</taxon>
        <taxon>ANME-2 cluster</taxon>
        <taxon>Candidatus Syntropharchaeum</taxon>
    </lineage>
</organism>
<dbReference type="STRING" id="1838285.SCAL_000901"/>
<dbReference type="InterPro" id="IPR020476">
    <property type="entry name" value="Nudix_hydrolase"/>
</dbReference>
<evidence type="ECO:0000256" key="2">
    <source>
        <dbReference type="ARBA" id="ARBA00022801"/>
    </source>
</evidence>
<gene>
    <name evidence="4" type="ORF">SCAL_000901</name>
</gene>
<dbReference type="InterPro" id="IPR020084">
    <property type="entry name" value="NUDIX_hydrolase_CS"/>
</dbReference>
<name>A0A1F2PC44_9EURY</name>
<dbReference type="PROSITE" id="PS00893">
    <property type="entry name" value="NUDIX_BOX"/>
    <property type="match status" value="1"/>
</dbReference>
<protein>
    <submittedName>
        <fullName evidence="4">NUDIX hydrolase</fullName>
    </submittedName>
</protein>
<evidence type="ECO:0000313" key="5">
    <source>
        <dbReference type="Proteomes" id="UP000186940"/>
    </source>
</evidence>
<sequence length="197" mass="22922">MKILMYITEKVLKEVEEKYGKPRIIELAFEMKEDEFRIMRESMRNNRAHDITFIIEKGDLIAVIRKSSHPPGVYRIPSGGVELGEDLETGLQREAFEETGLKIEILNYLLRVEACFTFNNLHQKWRSHVFRTKWVSGKLAPHDHEEIEEARWVTLDELCGEIREKMLESDSGGLHYRVALTDAAVEELLRSRSTAFS</sequence>
<dbReference type="Pfam" id="PF00293">
    <property type="entry name" value="NUDIX"/>
    <property type="match status" value="1"/>
</dbReference>
<dbReference type="AlphaFoldDB" id="A0A1F2PC44"/>
<proteinExistence type="predicted"/>
<evidence type="ECO:0000259" key="3">
    <source>
        <dbReference type="PROSITE" id="PS51462"/>
    </source>
</evidence>
<accession>A0A1F2PC44</accession>
<evidence type="ECO:0000313" key="4">
    <source>
        <dbReference type="EMBL" id="OFV68261.1"/>
    </source>
</evidence>
<keyword evidence="5" id="KW-1185">Reference proteome</keyword>
<dbReference type="Gene3D" id="3.90.79.10">
    <property type="entry name" value="Nucleoside Triphosphate Pyrophosphohydrolase"/>
    <property type="match status" value="1"/>
</dbReference>
<comment type="cofactor">
    <cofactor evidence="1">
        <name>Mg(2+)</name>
        <dbReference type="ChEBI" id="CHEBI:18420"/>
    </cofactor>
</comment>
<keyword evidence="2 4" id="KW-0378">Hydrolase</keyword>